<sequence>MSHQPERKEKNCLNCGTTVQGRFCQNCGQENVVTHQNFWSLSKHFVFDIFHFDGKFFDTLRFLLFKPGFVANEYVSGKRMKYLDPIRMYLFTSAVFFLVFFSISHINTMDNEGSQAANLSNKERLELVEKYREQFKERPLDTLLGKKIALLLDTSQSVLKADVKIDSGIEINNRRYYSIPEYDSIQKALPGPKRDGWIARKFARKSLELDEKFKGDGNLLLKSLLEHFIHRFPYILFLSLPFFAGLLKLLYIRRKSFYYSDHAVFTLYHYIFSFIILLVIFGFIRLGDVLNWGLFGWLAFMLVILWFVYLYKGLRNFYGQRRGITFLKFLLLNFTGLVLIAALLLFFFLFTAYQL</sequence>
<name>A0A172TSL4_9BACT</name>
<dbReference type="OrthoDB" id="675873at2"/>
<reference evidence="2 3" key="2">
    <citation type="journal article" date="2016" name="Int. J. Syst. Evol. Microbiol.">
        <title>Flavisolibacter tropicus sp. nov., isolated from tropical soil.</title>
        <authorList>
            <person name="Lee J.J."/>
            <person name="Kang M.S."/>
            <person name="Kim G.S."/>
            <person name="Lee C.S."/>
            <person name="Lim S."/>
            <person name="Lee J."/>
            <person name="Roh S.H."/>
            <person name="Kang H."/>
            <person name="Ha J.M."/>
            <person name="Bae S."/>
            <person name="Jung H.Y."/>
            <person name="Kim M.K."/>
        </authorList>
    </citation>
    <scope>NUCLEOTIDE SEQUENCE [LARGE SCALE GENOMIC DNA]</scope>
    <source>
        <strain evidence="2 3">LCS9</strain>
    </source>
</reference>
<feature type="transmembrane region" description="Helical" evidence="1">
    <location>
        <begin position="88"/>
        <end position="106"/>
    </location>
</feature>
<dbReference type="KEGG" id="fla:SY85_05100"/>
<dbReference type="Proteomes" id="UP000077177">
    <property type="component" value="Chromosome"/>
</dbReference>
<feature type="transmembrane region" description="Helical" evidence="1">
    <location>
        <begin position="263"/>
        <end position="284"/>
    </location>
</feature>
<organism evidence="2 3">
    <name type="scientific">Flavisolibacter tropicus</name>
    <dbReference type="NCBI Taxonomy" id="1492898"/>
    <lineage>
        <taxon>Bacteria</taxon>
        <taxon>Pseudomonadati</taxon>
        <taxon>Bacteroidota</taxon>
        <taxon>Chitinophagia</taxon>
        <taxon>Chitinophagales</taxon>
        <taxon>Chitinophagaceae</taxon>
        <taxon>Flavisolibacter</taxon>
    </lineage>
</organism>
<keyword evidence="1" id="KW-0472">Membrane</keyword>
<evidence type="ECO:0000256" key="1">
    <source>
        <dbReference type="SAM" id="Phobius"/>
    </source>
</evidence>
<dbReference type="EMBL" id="CP011390">
    <property type="protein sequence ID" value="ANE49968.1"/>
    <property type="molecule type" value="Genomic_DNA"/>
</dbReference>
<feature type="transmembrane region" description="Helical" evidence="1">
    <location>
        <begin position="290"/>
        <end position="309"/>
    </location>
</feature>
<feature type="transmembrane region" description="Helical" evidence="1">
    <location>
        <begin position="330"/>
        <end position="353"/>
    </location>
</feature>
<keyword evidence="1" id="KW-0812">Transmembrane</keyword>
<reference evidence="3" key="1">
    <citation type="submission" date="2015-01" db="EMBL/GenBank/DDBJ databases">
        <title>Flavisolibacter sp./LCS9/ whole genome sequencing.</title>
        <authorList>
            <person name="Kim M.K."/>
            <person name="Srinivasan S."/>
            <person name="Lee J.-J."/>
        </authorList>
    </citation>
    <scope>NUCLEOTIDE SEQUENCE [LARGE SCALE GENOMIC DNA]</scope>
    <source>
        <strain evidence="3">LCS9</strain>
    </source>
</reference>
<keyword evidence="1" id="KW-1133">Transmembrane helix</keyword>
<protein>
    <recommendedName>
        <fullName evidence="4">DUF3667 domain-containing protein</fullName>
    </recommendedName>
</protein>
<evidence type="ECO:0000313" key="2">
    <source>
        <dbReference type="EMBL" id="ANE49968.1"/>
    </source>
</evidence>
<gene>
    <name evidence="2" type="ORF">SY85_05100</name>
</gene>
<dbReference type="AlphaFoldDB" id="A0A172TSL4"/>
<dbReference type="InterPro" id="IPR022134">
    <property type="entry name" value="DUF3667"/>
</dbReference>
<dbReference type="RefSeq" id="WP_066402115.1">
    <property type="nucleotide sequence ID" value="NZ_CP011390.1"/>
</dbReference>
<evidence type="ECO:0000313" key="3">
    <source>
        <dbReference type="Proteomes" id="UP000077177"/>
    </source>
</evidence>
<accession>A0A172TSL4</accession>
<proteinExistence type="predicted"/>
<dbReference type="STRING" id="1492898.SY85_05100"/>
<evidence type="ECO:0008006" key="4">
    <source>
        <dbReference type="Google" id="ProtNLM"/>
    </source>
</evidence>
<keyword evidence="3" id="KW-1185">Reference proteome</keyword>
<feature type="transmembrane region" description="Helical" evidence="1">
    <location>
        <begin position="232"/>
        <end position="251"/>
    </location>
</feature>
<dbReference type="Pfam" id="PF12412">
    <property type="entry name" value="DUF3667"/>
    <property type="match status" value="1"/>
</dbReference>